<reference evidence="2" key="1">
    <citation type="submission" date="2015-09" db="EMBL/GenBank/DDBJ databases">
        <title>Complete sequence of Algoriphagus sp. M8-2.</title>
        <authorList>
            <person name="Shintani M."/>
        </authorList>
    </citation>
    <scope>NUCLEOTIDE SEQUENCE [LARGE SCALE GENOMIC DNA]</scope>
    <source>
        <strain evidence="2">M8-2</strain>
    </source>
</reference>
<evidence type="ECO:0008006" key="3">
    <source>
        <dbReference type="Google" id="ProtNLM"/>
    </source>
</evidence>
<name>A0A142ER03_9BACT</name>
<dbReference type="EMBL" id="CP012836">
    <property type="protein sequence ID" value="AMQ57558.1"/>
    <property type="molecule type" value="Genomic_DNA"/>
</dbReference>
<evidence type="ECO:0000313" key="1">
    <source>
        <dbReference type="EMBL" id="AMQ57558.1"/>
    </source>
</evidence>
<dbReference type="PATRIC" id="fig|1727163.4.peg.2938"/>
<reference evidence="1 2" key="2">
    <citation type="journal article" date="2016" name="Genome Announc.">
        <title>Complete Genome Sequence of Algoriphagus sp. Strain M8-2, Isolated from a Brackish Lake.</title>
        <authorList>
            <person name="Muraguchi Y."/>
            <person name="Kushimoto K."/>
            <person name="Ohtsubo Y."/>
            <person name="Suzuki T."/>
            <person name="Dohra H."/>
            <person name="Kimbara K."/>
            <person name="Shintani M."/>
        </authorList>
    </citation>
    <scope>NUCLEOTIDE SEQUENCE [LARGE SCALE GENOMIC DNA]</scope>
    <source>
        <strain evidence="1 2">M8-2</strain>
    </source>
</reference>
<dbReference type="AlphaFoldDB" id="A0A142ER03"/>
<accession>A0A142ER03</accession>
<dbReference type="STRING" id="1727163.AO498_14000"/>
<sequence>MIHVFIPDFNFQNCSLIEAFDWTADLGICIAPIAQRYFSIVENPEEADWVVIPAFTTQLLHPRGEKLLTSSVELAKRIQKPLALFSNSDFILSPSNANAFVFTPGAYKSNPFQIDIPATFDQDPFEKWNFGHWEPAPHSQKPSIGFCGQATRNPLKALKDAMTFSKARLRKQLGYSHSDSGPIFLPAWERARLLEVFEKDGRFQTDFVLRTKYKGGATSEEQKRQVEREFFENIYSNLFTVCMRGMGNYSVRFYQTLAMGRIPVLIDTDYSVAFNAFHQLESLIPVIPYAQKNHAAEMTFEYFAGKNAEELIHIQKQCRLIWEAYFQKEGLIKYLAKSMEAIQSSYRCLK</sequence>
<proteinExistence type="predicted"/>
<dbReference type="RefSeq" id="WP_067548961.1">
    <property type="nucleotide sequence ID" value="NZ_CP012836.1"/>
</dbReference>
<organism evidence="1 2">
    <name type="scientific">Algoriphagus sanaruensis</name>
    <dbReference type="NCBI Taxonomy" id="1727163"/>
    <lineage>
        <taxon>Bacteria</taxon>
        <taxon>Pseudomonadati</taxon>
        <taxon>Bacteroidota</taxon>
        <taxon>Cytophagia</taxon>
        <taxon>Cytophagales</taxon>
        <taxon>Cyclobacteriaceae</taxon>
        <taxon>Algoriphagus</taxon>
    </lineage>
</organism>
<keyword evidence="2" id="KW-1185">Reference proteome</keyword>
<dbReference type="OrthoDB" id="1416011at2"/>
<protein>
    <recommendedName>
        <fullName evidence="3">Exostosin GT47 domain-containing protein</fullName>
    </recommendedName>
</protein>
<dbReference type="Proteomes" id="UP000073816">
    <property type="component" value="Chromosome"/>
</dbReference>
<evidence type="ECO:0000313" key="2">
    <source>
        <dbReference type="Proteomes" id="UP000073816"/>
    </source>
</evidence>
<dbReference type="KEGG" id="alm:AO498_14000"/>
<gene>
    <name evidence="1" type="ORF">AO498_14000</name>
</gene>